<gene>
    <name evidence="3" type="ORF">AMYX_42050</name>
</gene>
<evidence type="ECO:0000256" key="1">
    <source>
        <dbReference type="SAM" id="MobiDB-lite"/>
    </source>
</evidence>
<proteinExistence type="predicted"/>
<feature type="signal peptide" evidence="2">
    <location>
        <begin position="1"/>
        <end position="21"/>
    </location>
</feature>
<evidence type="ECO:0000313" key="3">
    <source>
        <dbReference type="EMBL" id="GEJ59464.1"/>
    </source>
</evidence>
<dbReference type="EMBL" id="BJTG01000015">
    <property type="protein sequence ID" value="GEJ59464.1"/>
    <property type="molecule type" value="Genomic_DNA"/>
</dbReference>
<accession>A0A7I9VSP5</accession>
<organism evidence="3 4">
    <name type="scientific">Anaeromyxobacter diazotrophicus</name>
    <dbReference type="NCBI Taxonomy" id="2590199"/>
    <lineage>
        <taxon>Bacteria</taxon>
        <taxon>Pseudomonadati</taxon>
        <taxon>Myxococcota</taxon>
        <taxon>Myxococcia</taxon>
        <taxon>Myxococcales</taxon>
        <taxon>Cystobacterineae</taxon>
        <taxon>Anaeromyxobacteraceae</taxon>
        <taxon>Anaeromyxobacter</taxon>
    </lineage>
</organism>
<evidence type="ECO:0008006" key="5">
    <source>
        <dbReference type="Google" id="ProtNLM"/>
    </source>
</evidence>
<feature type="compositionally biased region" description="Basic residues" evidence="1">
    <location>
        <begin position="140"/>
        <end position="149"/>
    </location>
</feature>
<evidence type="ECO:0000256" key="2">
    <source>
        <dbReference type="SAM" id="SignalP"/>
    </source>
</evidence>
<keyword evidence="2" id="KW-0732">Signal</keyword>
<dbReference type="RefSeq" id="WP_176068987.1">
    <property type="nucleotide sequence ID" value="NZ_BJTG01000015.1"/>
</dbReference>
<keyword evidence="4" id="KW-1185">Reference proteome</keyword>
<name>A0A7I9VSP5_9BACT</name>
<dbReference type="Proteomes" id="UP000503640">
    <property type="component" value="Unassembled WGS sequence"/>
</dbReference>
<feature type="chain" id="PRO_5029518521" description="YXWGXW repeat-containing protein" evidence="2">
    <location>
        <begin position="22"/>
        <end position="149"/>
    </location>
</feature>
<sequence>MKRLIALTALVLSLAPLAARAQASVNMNIQLGLPVAPPLVVVQPGVQVVENYDEEVFYTGGWYWVRRDGRWWRARQPRASFVYVEPRRVPPTLVRIPPGQYRHWNKEQAKAERREWKERRKEERREWKEERREHGEGHGHGHGHGHHDD</sequence>
<comment type="caution">
    <text evidence="3">The sequence shown here is derived from an EMBL/GenBank/DDBJ whole genome shotgun (WGS) entry which is preliminary data.</text>
</comment>
<evidence type="ECO:0000313" key="4">
    <source>
        <dbReference type="Proteomes" id="UP000503640"/>
    </source>
</evidence>
<reference evidence="4" key="1">
    <citation type="journal article" date="2020" name="Appl. Environ. Microbiol.">
        <title>Diazotrophic Anaeromyxobacter Isolates from Soils.</title>
        <authorList>
            <person name="Masuda Y."/>
            <person name="Yamanaka H."/>
            <person name="Xu Z.X."/>
            <person name="Shiratori Y."/>
            <person name="Aono T."/>
            <person name="Amachi S."/>
            <person name="Senoo K."/>
            <person name="Itoh H."/>
        </authorList>
    </citation>
    <scope>NUCLEOTIDE SEQUENCE [LARGE SCALE GENOMIC DNA]</scope>
    <source>
        <strain evidence="4">R267</strain>
    </source>
</reference>
<feature type="compositionally biased region" description="Basic and acidic residues" evidence="1">
    <location>
        <begin position="105"/>
        <end position="139"/>
    </location>
</feature>
<dbReference type="AlphaFoldDB" id="A0A7I9VSP5"/>
<feature type="region of interest" description="Disordered" evidence="1">
    <location>
        <begin position="105"/>
        <end position="149"/>
    </location>
</feature>
<protein>
    <recommendedName>
        <fullName evidence="5">YXWGXW repeat-containing protein</fullName>
    </recommendedName>
</protein>